<dbReference type="EMBL" id="LT629791">
    <property type="protein sequence ID" value="SDU42529.1"/>
    <property type="molecule type" value="Genomic_DNA"/>
</dbReference>
<reference evidence="2" key="1">
    <citation type="submission" date="2016-10" db="EMBL/GenBank/DDBJ databases">
        <authorList>
            <person name="Varghese N."/>
            <person name="Submissions S."/>
        </authorList>
    </citation>
    <scope>NUCLEOTIDE SEQUENCE [LARGE SCALE GENOMIC DNA]</scope>
    <source>
        <strain evidence="2">DSM 45079</strain>
    </source>
</reference>
<dbReference type="AlphaFoldDB" id="A0A1H2IEE5"/>
<sequence>MKALGRLFDVGVAVVPVDLGTAASTGKRLHLTNYGGVAIVGFLNNGTAAQAPVFDVQEHTAASSGTTRDLDVVATYYVKSAATLAGTETWTEVTQAAASEITNADWDDANQVLVVAEVEATALSADCEWISVTITDPGTAQVGAALYIMYDLAIQRAPQNLANPQA</sequence>
<dbReference type="OrthoDB" id="284429at2"/>
<proteinExistence type="predicted"/>
<dbReference type="RefSeq" id="WP_046771232.1">
    <property type="nucleotide sequence ID" value="NZ_LBMC01000040.1"/>
</dbReference>
<dbReference type="STRING" id="419479.SAMN04488563_1654"/>
<evidence type="ECO:0000313" key="2">
    <source>
        <dbReference type="Proteomes" id="UP000182977"/>
    </source>
</evidence>
<organism evidence="1 2">
    <name type="scientific">Jiangella alkaliphila</name>
    <dbReference type="NCBI Taxonomy" id="419479"/>
    <lineage>
        <taxon>Bacteria</taxon>
        <taxon>Bacillati</taxon>
        <taxon>Actinomycetota</taxon>
        <taxon>Actinomycetes</taxon>
        <taxon>Jiangellales</taxon>
        <taxon>Jiangellaceae</taxon>
        <taxon>Jiangella</taxon>
    </lineage>
</organism>
<name>A0A1H2IEE5_9ACTN</name>
<accession>A0A1H2IEE5</accession>
<evidence type="ECO:0000313" key="1">
    <source>
        <dbReference type="EMBL" id="SDU42529.1"/>
    </source>
</evidence>
<protein>
    <submittedName>
        <fullName evidence="1">Uncharacterized protein</fullName>
    </submittedName>
</protein>
<keyword evidence="2" id="KW-1185">Reference proteome</keyword>
<dbReference type="Proteomes" id="UP000182977">
    <property type="component" value="Chromosome I"/>
</dbReference>
<gene>
    <name evidence="1" type="ORF">SAMN04488563_1654</name>
</gene>